<accession>A0AA38HGI8</accession>
<evidence type="ECO:0000313" key="1">
    <source>
        <dbReference type="EMBL" id="KAJ3615708.1"/>
    </source>
</evidence>
<organism evidence="1 2">
    <name type="scientific">Zophobas morio</name>
    <dbReference type="NCBI Taxonomy" id="2755281"/>
    <lineage>
        <taxon>Eukaryota</taxon>
        <taxon>Metazoa</taxon>
        <taxon>Ecdysozoa</taxon>
        <taxon>Arthropoda</taxon>
        <taxon>Hexapoda</taxon>
        <taxon>Insecta</taxon>
        <taxon>Pterygota</taxon>
        <taxon>Neoptera</taxon>
        <taxon>Endopterygota</taxon>
        <taxon>Coleoptera</taxon>
        <taxon>Polyphaga</taxon>
        <taxon>Cucujiformia</taxon>
        <taxon>Tenebrionidae</taxon>
        <taxon>Zophobas</taxon>
    </lineage>
</organism>
<reference evidence="1" key="1">
    <citation type="journal article" date="2023" name="G3 (Bethesda)">
        <title>Whole genome assemblies of Zophobas morio and Tenebrio molitor.</title>
        <authorList>
            <person name="Kaur S."/>
            <person name="Stinson S.A."/>
            <person name="diCenzo G.C."/>
        </authorList>
    </citation>
    <scope>NUCLEOTIDE SEQUENCE</scope>
    <source>
        <strain evidence="1">QUZm001</strain>
    </source>
</reference>
<name>A0AA38HGI8_9CUCU</name>
<gene>
    <name evidence="1" type="ORF">Zmor_012362</name>
</gene>
<sequence>MNYTLQLCCFSRLLVKRTTGTRLRLQKTIYRRLLALRDEYKYECPLLYVVFCISYYRLRVTIICFNQAPYRRCGEELPWNLPDYSPEEWRAAVDIRINFWSSEPTSGGQLSDCKPLKVC</sequence>
<keyword evidence="2" id="KW-1185">Reference proteome</keyword>
<evidence type="ECO:0000313" key="2">
    <source>
        <dbReference type="Proteomes" id="UP001168821"/>
    </source>
</evidence>
<dbReference type="EMBL" id="JALNTZ010003946">
    <property type="protein sequence ID" value="KAJ3615708.1"/>
    <property type="molecule type" value="Genomic_DNA"/>
</dbReference>
<protein>
    <submittedName>
        <fullName evidence="1">Uncharacterized protein</fullName>
    </submittedName>
</protein>
<dbReference type="AlphaFoldDB" id="A0AA38HGI8"/>
<proteinExistence type="predicted"/>
<comment type="caution">
    <text evidence="1">The sequence shown here is derived from an EMBL/GenBank/DDBJ whole genome shotgun (WGS) entry which is preliminary data.</text>
</comment>
<dbReference type="Proteomes" id="UP001168821">
    <property type="component" value="Unassembled WGS sequence"/>
</dbReference>